<dbReference type="InterPro" id="IPR002541">
    <property type="entry name" value="Cyt_c_assembly"/>
</dbReference>
<feature type="transmembrane region" description="Helical" evidence="6">
    <location>
        <begin position="130"/>
        <end position="158"/>
    </location>
</feature>
<feature type="transmembrane region" description="Helical" evidence="6">
    <location>
        <begin position="179"/>
        <end position="203"/>
    </location>
</feature>
<dbReference type="Proteomes" id="UP000189933">
    <property type="component" value="Unassembled WGS sequence"/>
</dbReference>
<feature type="transmembrane region" description="Helical" evidence="6">
    <location>
        <begin position="243"/>
        <end position="265"/>
    </location>
</feature>
<keyword evidence="3" id="KW-0201">Cytochrome c-type biogenesis</keyword>
<evidence type="ECO:0000256" key="1">
    <source>
        <dbReference type="ARBA" id="ARBA00004141"/>
    </source>
</evidence>
<feature type="transmembrane region" description="Helical" evidence="6">
    <location>
        <begin position="97"/>
        <end position="115"/>
    </location>
</feature>
<dbReference type="EMBL" id="FUXM01000028">
    <property type="protein sequence ID" value="SKA13565.1"/>
    <property type="molecule type" value="Genomic_DNA"/>
</dbReference>
<organism evidence="8 9">
    <name type="scientific">Carboxydocella sporoproducens DSM 16521</name>
    <dbReference type="NCBI Taxonomy" id="1121270"/>
    <lineage>
        <taxon>Bacteria</taxon>
        <taxon>Bacillati</taxon>
        <taxon>Bacillota</taxon>
        <taxon>Clostridia</taxon>
        <taxon>Eubacteriales</taxon>
        <taxon>Clostridiales Family XVI. Incertae Sedis</taxon>
        <taxon>Carboxydocella</taxon>
    </lineage>
</organism>
<keyword evidence="9" id="KW-1185">Reference proteome</keyword>
<dbReference type="GO" id="GO:0005886">
    <property type="term" value="C:plasma membrane"/>
    <property type="evidence" value="ECO:0007669"/>
    <property type="project" value="TreeGrafter"/>
</dbReference>
<feature type="transmembrane region" description="Helical" evidence="6">
    <location>
        <begin position="73"/>
        <end position="90"/>
    </location>
</feature>
<comment type="subcellular location">
    <subcellularLocation>
        <location evidence="1">Membrane</location>
        <topology evidence="1">Multi-pass membrane protein</topology>
    </subcellularLocation>
</comment>
<dbReference type="AlphaFoldDB" id="A0A1T4RC75"/>
<evidence type="ECO:0000313" key="8">
    <source>
        <dbReference type="EMBL" id="SKA13565.1"/>
    </source>
</evidence>
<reference evidence="9" key="1">
    <citation type="submission" date="2017-02" db="EMBL/GenBank/DDBJ databases">
        <authorList>
            <person name="Varghese N."/>
            <person name="Submissions S."/>
        </authorList>
    </citation>
    <scope>NUCLEOTIDE SEQUENCE [LARGE SCALE GENOMIC DNA]</scope>
    <source>
        <strain evidence="9">DSM 16521</strain>
    </source>
</reference>
<dbReference type="GO" id="GO:0020037">
    <property type="term" value="F:heme binding"/>
    <property type="evidence" value="ECO:0007669"/>
    <property type="project" value="InterPro"/>
</dbReference>
<evidence type="ECO:0000313" key="9">
    <source>
        <dbReference type="Proteomes" id="UP000189933"/>
    </source>
</evidence>
<name>A0A1T4RC75_9FIRM</name>
<evidence type="ECO:0000256" key="2">
    <source>
        <dbReference type="ARBA" id="ARBA00022692"/>
    </source>
</evidence>
<dbReference type="PANTHER" id="PTHR30071">
    <property type="entry name" value="HEME EXPORTER PROTEIN C"/>
    <property type="match status" value="1"/>
</dbReference>
<dbReference type="PANTHER" id="PTHR30071:SF1">
    <property type="entry name" value="CYTOCHROME B_B6 PROTEIN-RELATED"/>
    <property type="match status" value="1"/>
</dbReference>
<keyword evidence="4 6" id="KW-1133">Transmembrane helix</keyword>
<accession>A0A1T4RC75</accession>
<sequence length="274" mass="30974">MNIEVAEITLFWLAVILYAAATVLAAIGVVWTKQNLQRAGNIIFVLALVPHGIAIILRWLATGHGPYLQTYEIVSSDAWVGAALFMLLLWRLPRLMPAALFVYPLTLVFSGWALLSSREISQIPATFQTIWLIIHIIFAKFAYGSALLSSALAAIYLLKTGSTKSGWLQRVPEPNWLDYYSYRLTAFAFLMVGVMIVAGAIWANQAWGYYWAWDPIETWSLISWLLYGLYLHYRFTGGKPRRAALLNLLSLLILLITLFAVPYLYDTVHSEYMS</sequence>
<evidence type="ECO:0000259" key="7">
    <source>
        <dbReference type="Pfam" id="PF01578"/>
    </source>
</evidence>
<dbReference type="InterPro" id="IPR045062">
    <property type="entry name" value="Cyt_c_biogenesis_CcsA/CcmC"/>
</dbReference>
<proteinExistence type="predicted"/>
<keyword evidence="2 6" id="KW-0812">Transmembrane</keyword>
<feature type="domain" description="Cytochrome c assembly protein" evidence="7">
    <location>
        <begin position="81"/>
        <end position="269"/>
    </location>
</feature>
<feature type="transmembrane region" description="Helical" evidence="6">
    <location>
        <begin position="43"/>
        <end position="61"/>
    </location>
</feature>
<evidence type="ECO:0000256" key="3">
    <source>
        <dbReference type="ARBA" id="ARBA00022748"/>
    </source>
</evidence>
<protein>
    <submittedName>
        <fullName evidence="8">Cytochrome c-type biogenesis protein CcsB</fullName>
    </submittedName>
</protein>
<dbReference type="RefSeq" id="WP_078666064.1">
    <property type="nucleotide sequence ID" value="NZ_FUXM01000028.1"/>
</dbReference>
<dbReference type="GO" id="GO:0017004">
    <property type="term" value="P:cytochrome complex assembly"/>
    <property type="evidence" value="ECO:0007669"/>
    <property type="project" value="UniProtKB-KW"/>
</dbReference>
<feature type="transmembrane region" description="Helical" evidence="6">
    <location>
        <begin position="12"/>
        <end position="31"/>
    </location>
</feature>
<evidence type="ECO:0000256" key="5">
    <source>
        <dbReference type="ARBA" id="ARBA00023136"/>
    </source>
</evidence>
<gene>
    <name evidence="8" type="ORF">SAMN02745885_02034</name>
</gene>
<dbReference type="OrthoDB" id="9814290at2"/>
<feature type="transmembrane region" description="Helical" evidence="6">
    <location>
        <begin position="209"/>
        <end position="231"/>
    </location>
</feature>
<dbReference type="Pfam" id="PF01578">
    <property type="entry name" value="Cytochrom_C_asm"/>
    <property type="match status" value="1"/>
</dbReference>
<evidence type="ECO:0000256" key="4">
    <source>
        <dbReference type="ARBA" id="ARBA00022989"/>
    </source>
</evidence>
<evidence type="ECO:0000256" key="6">
    <source>
        <dbReference type="SAM" id="Phobius"/>
    </source>
</evidence>
<keyword evidence="5 6" id="KW-0472">Membrane</keyword>